<evidence type="ECO:0000313" key="1">
    <source>
        <dbReference type="EMBL" id="CDW79615.1"/>
    </source>
</evidence>
<evidence type="ECO:0000313" key="2">
    <source>
        <dbReference type="Proteomes" id="UP000039865"/>
    </source>
</evidence>
<protein>
    <submittedName>
        <fullName evidence="1">Uncharacterized protein</fullName>
    </submittedName>
</protein>
<organism evidence="1 2">
    <name type="scientific">Stylonychia lemnae</name>
    <name type="common">Ciliate</name>
    <dbReference type="NCBI Taxonomy" id="5949"/>
    <lineage>
        <taxon>Eukaryota</taxon>
        <taxon>Sar</taxon>
        <taxon>Alveolata</taxon>
        <taxon>Ciliophora</taxon>
        <taxon>Intramacronucleata</taxon>
        <taxon>Spirotrichea</taxon>
        <taxon>Stichotrichia</taxon>
        <taxon>Sporadotrichida</taxon>
        <taxon>Oxytrichidae</taxon>
        <taxon>Stylonychinae</taxon>
        <taxon>Stylonychia</taxon>
    </lineage>
</organism>
<gene>
    <name evidence="1" type="primary">Contig1328.g1457</name>
    <name evidence="1" type="ORF">STYLEM_8605</name>
</gene>
<dbReference type="Proteomes" id="UP000039865">
    <property type="component" value="Unassembled WGS sequence"/>
</dbReference>
<proteinExistence type="predicted"/>
<accession>A0A078ABD6</accession>
<keyword evidence="2" id="KW-1185">Reference proteome</keyword>
<dbReference type="AlphaFoldDB" id="A0A078ABD6"/>
<dbReference type="InParanoid" id="A0A078ABD6"/>
<name>A0A078ABD6_STYLE</name>
<sequence length="125" mass="15403">MSGSSKICQKNNSNCDYSIFRCKYCKEVWPKCLKIMVFKVTKLRIQQRSRNQRIQQRIRFKLILFQMYKDKETIRIFQENNHFKRAKMNGDDYANKEDKNVSTRYQKYMQAKQDQWQERTKPNRN</sequence>
<dbReference type="EMBL" id="CCKQ01008171">
    <property type="protein sequence ID" value="CDW79615.1"/>
    <property type="molecule type" value="Genomic_DNA"/>
</dbReference>
<reference evidence="1 2" key="1">
    <citation type="submission" date="2014-06" db="EMBL/GenBank/DDBJ databases">
        <authorList>
            <person name="Swart Estienne"/>
        </authorList>
    </citation>
    <scope>NUCLEOTIDE SEQUENCE [LARGE SCALE GENOMIC DNA]</scope>
    <source>
        <strain evidence="1 2">130c</strain>
    </source>
</reference>